<dbReference type="OrthoDB" id="1915348at2759"/>
<dbReference type="InterPro" id="IPR005380">
    <property type="entry name" value="XS_domain"/>
</dbReference>
<dbReference type="InterPro" id="IPR038588">
    <property type="entry name" value="XS_domain_sf"/>
</dbReference>
<evidence type="ECO:0000259" key="1">
    <source>
        <dbReference type="Pfam" id="PF03468"/>
    </source>
</evidence>
<protein>
    <submittedName>
        <fullName evidence="2">XS domain containing protein</fullName>
    </submittedName>
</protein>
<proteinExistence type="predicted"/>
<comment type="caution">
    <text evidence="2">The sequence shown here is derived from an EMBL/GenBank/DDBJ whole genome shotgun (WGS) entry which is preliminary data.</text>
</comment>
<name>A0A2P5E3F2_PARAD</name>
<evidence type="ECO:0000313" key="3">
    <source>
        <dbReference type="Proteomes" id="UP000237105"/>
    </source>
</evidence>
<accession>A0A2P5E3F2</accession>
<organism evidence="2 3">
    <name type="scientific">Parasponia andersonii</name>
    <name type="common">Sponia andersonii</name>
    <dbReference type="NCBI Taxonomy" id="3476"/>
    <lineage>
        <taxon>Eukaryota</taxon>
        <taxon>Viridiplantae</taxon>
        <taxon>Streptophyta</taxon>
        <taxon>Embryophyta</taxon>
        <taxon>Tracheophyta</taxon>
        <taxon>Spermatophyta</taxon>
        <taxon>Magnoliopsida</taxon>
        <taxon>eudicotyledons</taxon>
        <taxon>Gunneridae</taxon>
        <taxon>Pentapetalae</taxon>
        <taxon>rosids</taxon>
        <taxon>fabids</taxon>
        <taxon>Rosales</taxon>
        <taxon>Cannabaceae</taxon>
        <taxon>Parasponia</taxon>
    </lineage>
</organism>
<dbReference type="PANTHER" id="PTHR46619">
    <property type="entry name" value="RNA RECOGNITION MOTIF XS DOMAIN PROTEIN-RELATED"/>
    <property type="match status" value="1"/>
</dbReference>
<keyword evidence="3" id="KW-1185">Reference proteome</keyword>
<dbReference type="STRING" id="3476.A0A2P5E3F2"/>
<dbReference type="Pfam" id="PF03468">
    <property type="entry name" value="XS"/>
    <property type="match status" value="1"/>
</dbReference>
<evidence type="ECO:0000313" key="2">
    <source>
        <dbReference type="EMBL" id="PON80067.1"/>
    </source>
</evidence>
<dbReference type="Gene3D" id="3.30.70.2890">
    <property type="entry name" value="XS domain"/>
    <property type="match status" value="1"/>
</dbReference>
<dbReference type="PANTHER" id="PTHR46619:SF3">
    <property type="entry name" value="RNA RECOGNITION MOTIF XS DOMAIN PROTEIN"/>
    <property type="match status" value="1"/>
</dbReference>
<dbReference type="AlphaFoldDB" id="A0A2P5E3F2"/>
<dbReference type="GO" id="GO:0031047">
    <property type="term" value="P:regulatory ncRNA-mediated gene silencing"/>
    <property type="evidence" value="ECO:0007669"/>
    <property type="project" value="InterPro"/>
</dbReference>
<dbReference type="EMBL" id="JXTB01000002">
    <property type="protein sequence ID" value="PON80067.1"/>
    <property type="molecule type" value="Genomic_DNA"/>
</dbReference>
<gene>
    <name evidence="2" type="ORF">PanWU01x14_005170</name>
</gene>
<reference evidence="3" key="1">
    <citation type="submission" date="2016-06" db="EMBL/GenBank/DDBJ databases">
        <title>Parallel loss of symbiosis genes in relatives of nitrogen-fixing non-legume Parasponia.</title>
        <authorList>
            <person name="Van Velzen R."/>
            <person name="Holmer R."/>
            <person name="Bu F."/>
            <person name="Rutten L."/>
            <person name="Van Zeijl A."/>
            <person name="Liu W."/>
            <person name="Santuari L."/>
            <person name="Cao Q."/>
            <person name="Sharma T."/>
            <person name="Shen D."/>
            <person name="Roswanjaya Y."/>
            <person name="Wardhani T."/>
            <person name="Kalhor M.S."/>
            <person name="Jansen J."/>
            <person name="Van den Hoogen J."/>
            <person name="Gungor B."/>
            <person name="Hartog M."/>
            <person name="Hontelez J."/>
            <person name="Verver J."/>
            <person name="Yang W.-C."/>
            <person name="Schijlen E."/>
            <person name="Repin R."/>
            <person name="Schilthuizen M."/>
            <person name="Schranz E."/>
            <person name="Heidstra R."/>
            <person name="Miyata K."/>
            <person name="Fedorova E."/>
            <person name="Kohlen W."/>
            <person name="Bisseling T."/>
            <person name="Smit S."/>
            <person name="Geurts R."/>
        </authorList>
    </citation>
    <scope>NUCLEOTIDE SEQUENCE [LARGE SCALE GENOMIC DNA]</scope>
    <source>
        <strain evidence="3">cv. WU1-14</strain>
    </source>
</reference>
<feature type="domain" description="XS" evidence="1">
    <location>
        <begin position="70"/>
        <end position="204"/>
    </location>
</feature>
<dbReference type="Proteomes" id="UP000237105">
    <property type="component" value="Unassembled WGS sequence"/>
</dbReference>
<sequence length="226" mass="25786">MQRFRSSKDFPDTHSLIMHTYNSDNGDLRVDHLGLHKALCVLMGWNYSKPPDNSKAYQYLSADEAAANRDDLVIWPPVVIIHNTITGKNKDGRMEGLGNKVMDSKIRELGCTGGKPKSLYGREGHLGITLIKFSSDQAGLKEANRLAEYFERSNHGRKAWSRLQPLTLGSKDDENNPNLMKFDERTREKKRIFYGYVGTASDLDKIDFETRKKVVIESQREYKSSK</sequence>